<dbReference type="RefSeq" id="WP_203215278.1">
    <property type="nucleotide sequence ID" value="NZ_CP049945.1"/>
</dbReference>
<dbReference type="EMBL" id="CP049945">
    <property type="protein sequence ID" value="QRF03884.1"/>
    <property type="molecule type" value="Genomic_DNA"/>
</dbReference>
<dbReference type="PANTHER" id="PTHR24221:SF654">
    <property type="entry name" value="ATP-BINDING CASSETTE SUB-FAMILY B MEMBER 6"/>
    <property type="match status" value="1"/>
</dbReference>
<dbReference type="Gene3D" id="1.20.1560.10">
    <property type="entry name" value="ABC transporter type 1, transmembrane domain"/>
    <property type="match status" value="1"/>
</dbReference>
<sequence>MTAAPADVGRAPATPGPPPAEGRLLREAVRRGRAPAALVLVATALGAAAAVTLPLALGRAVDLLIARADAGFWVLLCTALIATEVATDALAARTGGRTGAATTAWLRRRALAGFLAAPPAATTGTGLPTRLTANALDAGTAPVAAATAAAAGLAPVGGLAGLFLVDPWAGAAFVCGVPLLLLILRALLRDGRAALTAYQEEQGRMARLLTGALSGAATIAAAGTVRAEERRVLAPLAGMRAAGERTWRVQGRAAGLSGALMPLLVAAVLAVGGVRLVAGHLTPGDLLALSRYAVLAAGAGALAGALNGWVRAKAGTTRLETVTTLPRTPYGSRDLPPHGDGTLTLRGVHVTREGVPLLDSVTLSLPGGTTTAVVGRSGAGKSLLAAVAGRLTDPDEGTVHLDGTDLRTLSADALRHAVAYAFERPALFGATIADAVAVGPLPDADLRRALHRAAADTFTDRLPLGPRTPLPEAPLSGGELQRLGLARAFTRPARLLILDDATSSLDTITAHLVDRTLTEAPGTRLTITHRLSVAARADQVVWLDGGRVRGIGPHSALWRDPAYRAVFGAGAGAGPGADASADSGTGTGTRMRTELPTDTRTDAPTETRTDMPANVRTDMRTDTRTDMRTGPRVDSGTGAVE</sequence>
<comment type="subcellular location">
    <subcellularLocation>
        <location evidence="1">Cell membrane</location>
        <topology evidence="1">Multi-pass membrane protein</topology>
    </subcellularLocation>
</comment>
<evidence type="ECO:0000256" key="3">
    <source>
        <dbReference type="ARBA" id="ARBA00022741"/>
    </source>
</evidence>
<dbReference type="InterPro" id="IPR027417">
    <property type="entry name" value="P-loop_NTPase"/>
</dbReference>
<evidence type="ECO:0000256" key="7">
    <source>
        <dbReference type="SAM" id="MobiDB-lite"/>
    </source>
</evidence>
<evidence type="ECO:0000256" key="8">
    <source>
        <dbReference type="SAM" id="Phobius"/>
    </source>
</evidence>
<feature type="transmembrane region" description="Helical" evidence="8">
    <location>
        <begin position="168"/>
        <end position="188"/>
    </location>
</feature>
<evidence type="ECO:0000256" key="2">
    <source>
        <dbReference type="ARBA" id="ARBA00022692"/>
    </source>
</evidence>
<feature type="transmembrane region" description="Helical" evidence="8">
    <location>
        <begin position="36"/>
        <end position="58"/>
    </location>
</feature>
<accession>A0ABX7EGG8</accession>
<dbReference type="Proteomes" id="UP000596311">
    <property type="component" value="Chromosome"/>
</dbReference>
<evidence type="ECO:0000259" key="9">
    <source>
        <dbReference type="PROSITE" id="PS50893"/>
    </source>
</evidence>
<dbReference type="SUPFAM" id="SSF90123">
    <property type="entry name" value="ABC transporter transmembrane region"/>
    <property type="match status" value="1"/>
</dbReference>
<feature type="transmembrane region" description="Helical" evidence="8">
    <location>
        <begin position="289"/>
        <end position="310"/>
    </location>
</feature>
<protein>
    <submittedName>
        <fullName evidence="11">ABC transporter ATP-binding protein</fullName>
    </submittedName>
</protein>
<feature type="transmembrane region" description="Helical" evidence="8">
    <location>
        <begin position="70"/>
        <end position="91"/>
    </location>
</feature>
<feature type="transmembrane region" description="Helical" evidence="8">
    <location>
        <begin position="140"/>
        <end position="162"/>
    </location>
</feature>
<dbReference type="InterPro" id="IPR036640">
    <property type="entry name" value="ABC1_TM_sf"/>
</dbReference>
<feature type="compositionally biased region" description="Basic and acidic residues" evidence="7">
    <location>
        <begin position="617"/>
        <end position="631"/>
    </location>
</feature>
<feature type="domain" description="ABC transmembrane type-1" evidence="10">
    <location>
        <begin position="37"/>
        <end position="299"/>
    </location>
</feature>
<evidence type="ECO:0000256" key="6">
    <source>
        <dbReference type="ARBA" id="ARBA00023136"/>
    </source>
</evidence>
<feature type="region of interest" description="Disordered" evidence="7">
    <location>
        <begin position="572"/>
        <end position="641"/>
    </location>
</feature>
<evidence type="ECO:0000256" key="5">
    <source>
        <dbReference type="ARBA" id="ARBA00022989"/>
    </source>
</evidence>
<dbReference type="SUPFAM" id="SSF52540">
    <property type="entry name" value="P-loop containing nucleoside triphosphate hydrolases"/>
    <property type="match status" value="1"/>
</dbReference>
<evidence type="ECO:0000313" key="12">
    <source>
        <dbReference type="Proteomes" id="UP000596311"/>
    </source>
</evidence>
<dbReference type="PROSITE" id="PS00211">
    <property type="entry name" value="ABC_TRANSPORTER_1"/>
    <property type="match status" value="1"/>
</dbReference>
<dbReference type="Gene3D" id="3.40.50.300">
    <property type="entry name" value="P-loop containing nucleotide triphosphate hydrolases"/>
    <property type="match status" value="1"/>
</dbReference>
<keyword evidence="5 8" id="KW-1133">Transmembrane helix</keyword>
<evidence type="ECO:0000256" key="4">
    <source>
        <dbReference type="ARBA" id="ARBA00022840"/>
    </source>
</evidence>
<feature type="compositionally biased region" description="Basic and acidic residues" evidence="7">
    <location>
        <begin position="591"/>
        <end position="609"/>
    </location>
</feature>
<dbReference type="Pfam" id="PF00005">
    <property type="entry name" value="ABC_tran"/>
    <property type="match status" value="1"/>
</dbReference>
<organism evidence="11 12">
    <name type="scientific">Streptomyces koyangensis</name>
    <dbReference type="NCBI Taxonomy" id="188770"/>
    <lineage>
        <taxon>Bacteria</taxon>
        <taxon>Bacillati</taxon>
        <taxon>Actinomycetota</taxon>
        <taxon>Actinomycetes</taxon>
        <taxon>Kitasatosporales</taxon>
        <taxon>Streptomycetaceae</taxon>
        <taxon>Streptomyces</taxon>
        <taxon>Streptomyces aurantiacus group</taxon>
    </lineage>
</organism>
<dbReference type="InterPro" id="IPR003593">
    <property type="entry name" value="AAA+_ATPase"/>
</dbReference>
<dbReference type="InterPro" id="IPR011527">
    <property type="entry name" value="ABC1_TM_dom"/>
</dbReference>
<gene>
    <name evidence="11" type="ORF">G9U55_17975</name>
</gene>
<keyword evidence="3" id="KW-0547">Nucleotide-binding</keyword>
<feature type="transmembrane region" description="Helical" evidence="8">
    <location>
        <begin position="253"/>
        <end position="277"/>
    </location>
</feature>
<dbReference type="PROSITE" id="PS50893">
    <property type="entry name" value="ABC_TRANSPORTER_2"/>
    <property type="match status" value="1"/>
</dbReference>
<feature type="region of interest" description="Disordered" evidence="7">
    <location>
        <begin position="1"/>
        <end position="21"/>
    </location>
</feature>
<dbReference type="InterPro" id="IPR003439">
    <property type="entry name" value="ABC_transporter-like_ATP-bd"/>
</dbReference>
<dbReference type="InterPro" id="IPR017871">
    <property type="entry name" value="ABC_transporter-like_CS"/>
</dbReference>
<dbReference type="SMART" id="SM00382">
    <property type="entry name" value="AAA"/>
    <property type="match status" value="1"/>
</dbReference>
<dbReference type="CDD" id="cd03228">
    <property type="entry name" value="ABCC_MRP_Like"/>
    <property type="match status" value="1"/>
</dbReference>
<evidence type="ECO:0000256" key="1">
    <source>
        <dbReference type="ARBA" id="ARBA00004651"/>
    </source>
</evidence>
<dbReference type="InterPro" id="IPR039421">
    <property type="entry name" value="Type_1_exporter"/>
</dbReference>
<dbReference type="Pfam" id="PF00664">
    <property type="entry name" value="ABC_membrane"/>
    <property type="match status" value="1"/>
</dbReference>
<keyword evidence="2 8" id="KW-0812">Transmembrane</keyword>
<proteinExistence type="predicted"/>
<dbReference type="GO" id="GO:0005524">
    <property type="term" value="F:ATP binding"/>
    <property type="evidence" value="ECO:0007669"/>
    <property type="project" value="UniProtKB-KW"/>
</dbReference>
<reference evidence="11 12" key="1">
    <citation type="submission" date="2020-03" db="EMBL/GenBank/DDBJ databases">
        <title>Genome mining and metabolic profiling illuminate the polycyclic tetramate macrolactams from Streptomyces koyangensis SCSIO 5802.</title>
        <authorList>
            <person name="Ding W."/>
        </authorList>
    </citation>
    <scope>NUCLEOTIDE SEQUENCE [LARGE SCALE GENOMIC DNA]</scope>
    <source>
        <strain evidence="11 12">SCSIO 5802</strain>
    </source>
</reference>
<name>A0ABX7EGG8_9ACTN</name>
<evidence type="ECO:0000259" key="10">
    <source>
        <dbReference type="PROSITE" id="PS50929"/>
    </source>
</evidence>
<dbReference type="PROSITE" id="PS50929">
    <property type="entry name" value="ABC_TM1F"/>
    <property type="match status" value="1"/>
</dbReference>
<feature type="domain" description="ABC transporter" evidence="9">
    <location>
        <begin position="343"/>
        <end position="570"/>
    </location>
</feature>
<keyword evidence="12" id="KW-1185">Reference proteome</keyword>
<evidence type="ECO:0000313" key="11">
    <source>
        <dbReference type="EMBL" id="QRF03884.1"/>
    </source>
</evidence>
<dbReference type="PANTHER" id="PTHR24221">
    <property type="entry name" value="ATP-BINDING CASSETTE SUB-FAMILY B"/>
    <property type="match status" value="1"/>
</dbReference>
<keyword evidence="6 8" id="KW-0472">Membrane</keyword>
<keyword evidence="4 11" id="KW-0067">ATP-binding</keyword>